<feature type="region of interest" description="Disordered" evidence="2">
    <location>
        <begin position="170"/>
        <end position="192"/>
    </location>
</feature>
<feature type="compositionally biased region" description="Low complexity" evidence="2">
    <location>
        <begin position="204"/>
        <end position="226"/>
    </location>
</feature>
<evidence type="ECO:0000256" key="2">
    <source>
        <dbReference type="SAM" id="MobiDB-lite"/>
    </source>
</evidence>
<organism evidence="5 6">
    <name type="scientific">Agaricus bisporus var. burnettii</name>
    <dbReference type="NCBI Taxonomy" id="192524"/>
    <lineage>
        <taxon>Eukaryota</taxon>
        <taxon>Fungi</taxon>
        <taxon>Dikarya</taxon>
        <taxon>Basidiomycota</taxon>
        <taxon>Agaricomycotina</taxon>
        <taxon>Agaricomycetes</taxon>
        <taxon>Agaricomycetidae</taxon>
        <taxon>Agaricales</taxon>
        <taxon>Agaricineae</taxon>
        <taxon>Agaricaceae</taxon>
        <taxon>Agaricus</taxon>
    </lineage>
</organism>
<dbReference type="InterPro" id="IPR036322">
    <property type="entry name" value="WD40_repeat_dom_sf"/>
</dbReference>
<gene>
    <name evidence="5" type="ORF">Agabi119p4_1962</name>
</gene>
<accession>A0A8H7F839</accession>
<dbReference type="Gene3D" id="2.130.10.10">
    <property type="entry name" value="YVTN repeat-like/Quinoprotein amine dehydrogenase"/>
    <property type="match status" value="1"/>
</dbReference>
<dbReference type="Pfam" id="PF12816">
    <property type="entry name" value="TPR_Vps8"/>
    <property type="match status" value="1"/>
</dbReference>
<dbReference type="GO" id="GO:0005770">
    <property type="term" value="C:late endosome"/>
    <property type="evidence" value="ECO:0007669"/>
    <property type="project" value="TreeGrafter"/>
</dbReference>
<reference evidence="5 6" key="1">
    <citation type="journal article" name="Sci. Rep.">
        <title>Telomere-to-telomere assembled and centromere annotated genomes of the two main subspecies of the button mushroom Agaricus bisporus reveal especially polymorphic chromosome ends.</title>
        <authorList>
            <person name="Sonnenberg A.S.M."/>
            <person name="Sedaghat-Telgerd N."/>
            <person name="Lavrijssen B."/>
            <person name="Ohm R.A."/>
            <person name="Hendrickx P.M."/>
            <person name="Scholtmeijer K."/>
            <person name="Baars J.J.P."/>
            <person name="van Peer A."/>
        </authorList>
    </citation>
    <scope>NUCLEOTIDE SEQUENCE [LARGE SCALE GENOMIC DNA]</scope>
    <source>
        <strain evidence="5 6">H119_p4</strain>
    </source>
</reference>
<evidence type="ECO:0000259" key="3">
    <source>
        <dbReference type="Pfam" id="PF12816"/>
    </source>
</evidence>
<feature type="compositionally biased region" description="Acidic residues" evidence="2">
    <location>
        <begin position="97"/>
        <end position="112"/>
    </location>
</feature>
<feature type="region of interest" description="Disordered" evidence="2">
    <location>
        <begin position="204"/>
        <end position="228"/>
    </location>
</feature>
<dbReference type="Pfam" id="PF23410">
    <property type="entry name" value="Beta-prop_VPS8"/>
    <property type="match status" value="1"/>
</dbReference>
<feature type="domain" description="Vacuolar protein sorting-associated protein 8 central" evidence="3">
    <location>
        <begin position="811"/>
        <end position="1026"/>
    </location>
</feature>
<dbReference type="GO" id="GO:0034058">
    <property type="term" value="P:endosomal vesicle fusion"/>
    <property type="evidence" value="ECO:0007669"/>
    <property type="project" value="TreeGrafter"/>
</dbReference>
<dbReference type="EMBL" id="JABXXO010000003">
    <property type="protein sequence ID" value="KAF7782586.1"/>
    <property type="molecule type" value="Genomic_DNA"/>
</dbReference>
<dbReference type="PANTHER" id="PTHR12616:SF8">
    <property type="entry name" value="VACUOLAR PROTEIN SORTING-ASSOCIATED PROTEIN 8 HOMOLOG"/>
    <property type="match status" value="1"/>
</dbReference>
<feature type="region of interest" description="Disordered" evidence="2">
    <location>
        <begin position="1"/>
        <end position="66"/>
    </location>
</feature>
<evidence type="ECO:0000259" key="4">
    <source>
        <dbReference type="Pfam" id="PF25066"/>
    </source>
</evidence>
<dbReference type="InterPro" id="IPR059070">
    <property type="entry name" value="TPR_VPS8_2"/>
</dbReference>
<feature type="compositionally biased region" description="Basic and acidic residues" evidence="2">
    <location>
        <begin position="1"/>
        <end position="12"/>
    </location>
</feature>
<feature type="compositionally biased region" description="Acidic residues" evidence="2">
    <location>
        <begin position="46"/>
        <end position="55"/>
    </location>
</feature>
<dbReference type="InterPro" id="IPR045111">
    <property type="entry name" value="Vps41/Vps8"/>
</dbReference>
<proteinExistence type="inferred from homology"/>
<dbReference type="Proteomes" id="UP000629468">
    <property type="component" value="Unassembled WGS sequence"/>
</dbReference>
<dbReference type="Pfam" id="PF25066">
    <property type="entry name" value="TPR_VPS8_2"/>
    <property type="match status" value="1"/>
</dbReference>
<feature type="domain" description="VPS8-like TPR-like repeats" evidence="4">
    <location>
        <begin position="1365"/>
        <end position="1515"/>
    </location>
</feature>
<dbReference type="PANTHER" id="PTHR12616">
    <property type="entry name" value="VACUOLAR PROTEIN SORTING VPS41"/>
    <property type="match status" value="1"/>
</dbReference>
<comment type="similarity">
    <text evidence="1">Belongs to the VPS8 family.</text>
</comment>
<sequence>MTSNDIDSHDNSKLPSDLHFSDSDEEDEDSSGLMQAGDYSSRMDEIMDDDEDEGDTTFKSDSDGDDVFVYEGLDSTVQTVSQNYRDRLREALGGDDLVGEDDSENDDDDVPEETSAVKVVVDDEGSPLESFPNTTSSLNSPSPSFRTISPIPRKASSKIARAFLNPNVSRLRSHPASSSQSPETGHPSSFTDFYSFSSPHILPPTSRTLSRTSSSSNSNSPFPSSLRTRDNHEVIAEITQGLQRDVFRWANLEAITREVYASGDSSRKKAMTVLGTQRFESPTVLAANGYVCIGTSDGKILVYDFRQNLQCVCGQDLPENQLGAVTALALSHDHTCVAAGYSTGYIQIYNLSNSTTPIRSVPPTSLSLVYSGRKEGHIQGSRIVSLGFVGGRHTAVVSADIYGLAFYHSLGKVLFVEAPDILRILGRYPDPSPPQANSREHTVKHRNPRYTILMMAPLPLGTSPHVTDKYNLVAMLTPTKMVVVGLKPSPKTWFKIARGLDEGGAWRSQTTWRGTVAWFPSIFQESNSGNESDEKKEEGQGPPTAPVLAFSWGHSLRVVKIEEVRIRQVFKSAKSGRERESEVGAINYQSMLSWTAEEEILAMQWLNSQQLVILTESEMGVFDLRERKLVEQLKFDFSSLMSPSIANTVNGNVNYQNSIRDVSHSMRIYKGKIFLLGRNEIRVGTLLTWADKILSLVDNGDFLNAIELTRSYYLDEAPGNRNSLPSDLTLRQEIIGDKLRDLMIASTRYAFSDDRMHDSTHVTPDGRGVDRTVLFESLVVTCCHACIALNDTEFLFEELFQKYDDSGILRIYLRHLEPFMLNNEIRFVPPRITQRLISLHEEDGRPDLVERVIWHIDPACLDINQAIRLCQRHNLYDALIYVYTRALRDYVAPIVELLGLIRRVNIHRRERAENRDESEHDITDSESGIEPMILHSYKIYPYLSHVLSGLTYPSGEPLPEDEAFQAKKDIYTFLFYGRSTVWPPGEDGKLILTSDEEGGAEPTHPYIRQLLQWDSESFLHSLDIAFEDPFLHDETQKSINRLIVVRILLELVNSPDALPSEDAIFLHIFIARNAPKYPHFLFDKLSPTILHNTLLSLAEGGRPETREDRQLAAEYLLSVYKPHDTEDICTLFEAAGFYRILRTWYRRDRRWDLLFMTYLNDSDIQSPTVFERLDEVLAAGAQSNKGVLPTQLAVTLEGSLGRLLELGEAETALLVQTYDPQLHRRALDVLGGSDADDKRLLYLHTLFSTLKPGSTSAPPSEPLSAMLSDLGHTFINLQCRFHPRETIAALEMLPSHLLRWDDVIQICESNQTQDAVVWALDVRGEPQIALDRAAEYQRDLALQIVQSFKQPSYEPDVQLDPAIDALRAITQRGIDICLRRSRKSSDVDIPLEDIWFTLLNSQIKVVQLVSACQPSGTMEQDQEVETKYLTELRSLVQKTFGALVSITSTSAVSFPRLFKRLVNSTTSVAHSHYDEFRIILTGMLESYRSDGDMLTMTRNLVERDLYDTIASYTRQKSRGWTSDRGICIYCRNPLSKLSGSETPEVDLSFRIILSRAGKAYHSQCLPN</sequence>
<evidence type="ECO:0000256" key="1">
    <source>
        <dbReference type="ARBA" id="ARBA00009422"/>
    </source>
</evidence>
<protein>
    <recommendedName>
        <fullName evidence="7">Vacuolar protein sorting-associated protein 8 central domain-containing protein</fullName>
    </recommendedName>
</protein>
<comment type="caution">
    <text evidence="5">The sequence shown here is derived from an EMBL/GenBank/DDBJ whole genome shotgun (WGS) entry which is preliminary data.</text>
</comment>
<feature type="compositionally biased region" description="Low complexity" evidence="2">
    <location>
        <begin position="130"/>
        <end position="145"/>
    </location>
</feature>
<name>A0A8H7F839_AGABI</name>
<evidence type="ECO:0000313" key="5">
    <source>
        <dbReference type="EMBL" id="KAF7782586.1"/>
    </source>
</evidence>
<dbReference type="InterPro" id="IPR015943">
    <property type="entry name" value="WD40/YVTN_repeat-like_dom_sf"/>
</dbReference>
<feature type="region of interest" description="Disordered" evidence="2">
    <location>
        <begin position="91"/>
        <end position="151"/>
    </location>
</feature>
<evidence type="ECO:0008006" key="7">
    <source>
        <dbReference type="Google" id="ProtNLM"/>
    </source>
</evidence>
<evidence type="ECO:0000313" key="6">
    <source>
        <dbReference type="Proteomes" id="UP000629468"/>
    </source>
</evidence>
<dbReference type="SUPFAM" id="SSF50978">
    <property type="entry name" value="WD40 repeat-like"/>
    <property type="match status" value="1"/>
</dbReference>
<dbReference type="InterPro" id="IPR025941">
    <property type="entry name" value="Vps8_central_dom"/>
</dbReference>
<dbReference type="GO" id="GO:0030897">
    <property type="term" value="C:HOPS complex"/>
    <property type="evidence" value="ECO:0007669"/>
    <property type="project" value="TreeGrafter"/>
</dbReference>
<dbReference type="GO" id="GO:0006623">
    <property type="term" value="P:protein targeting to vacuole"/>
    <property type="evidence" value="ECO:0007669"/>
    <property type="project" value="InterPro"/>
</dbReference>